<comment type="pathway">
    <text evidence="2">Cofactor biosynthesis; thiamine diphosphate biosynthesis.</text>
</comment>
<evidence type="ECO:0000256" key="7">
    <source>
        <dbReference type="ARBA" id="ARBA00022898"/>
    </source>
</evidence>
<dbReference type="EMBL" id="JARGYC010000005">
    <property type="protein sequence ID" value="MDF0599695.1"/>
    <property type="molecule type" value="Genomic_DNA"/>
</dbReference>
<reference evidence="13" key="1">
    <citation type="submission" date="2023-03" db="EMBL/GenBank/DDBJ databases">
        <title>Multiphase analysis and comparison of six strains from genera Psychromarinibacter, Lutimaribacter, and Maritimibacter, including a novel species: Psychromarinibacter sediminicola sp. nov.</title>
        <authorList>
            <person name="Wang Y.-H."/>
            <person name="Ye M.-Q."/>
            <person name="Du Z.-J."/>
        </authorList>
    </citation>
    <scope>NUCLEOTIDE SEQUENCE</scope>
    <source>
        <strain evidence="13">C21-152</strain>
    </source>
</reference>
<keyword evidence="7" id="KW-0663">Pyridoxal phosphate</keyword>
<evidence type="ECO:0000313" key="14">
    <source>
        <dbReference type="Proteomes" id="UP001220964"/>
    </source>
</evidence>
<evidence type="ECO:0000256" key="10">
    <source>
        <dbReference type="ARBA" id="ARBA00033171"/>
    </source>
</evidence>
<evidence type="ECO:0000256" key="8">
    <source>
        <dbReference type="ARBA" id="ARBA00022977"/>
    </source>
</evidence>
<name>A0AAE3T8N7_9RHOB</name>
<evidence type="ECO:0000313" key="13">
    <source>
        <dbReference type="EMBL" id="MDF0599695.1"/>
    </source>
</evidence>
<comment type="function">
    <text evidence="1">Responsible for the formation of the pyrimidine heterocycle in the thiamine biosynthesis pathway. Catalyzes the formation of hydroxymethylpyrimidine phosphate (HMP-P) from histidine and pyridoxal phosphate (PLP). The protein uses PLP and the active site histidine to form HMP-P, generating an inactive enzyme. The enzyme can only undergo a single turnover, which suggests it is a suicide enzyme.</text>
</comment>
<protein>
    <recommendedName>
        <fullName evidence="10">Thiamine pyrimidine synthase</fullName>
    </recommendedName>
</protein>
<evidence type="ECO:0000256" key="3">
    <source>
        <dbReference type="ARBA" id="ARBA00009406"/>
    </source>
</evidence>
<evidence type="ECO:0000256" key="1">
    <source>
        <dbReference type="ARBA" id="ARBA00003469"/>
    </source>
</evidence>
<evidence type="ECO:0000256" key="5">
    <source>
        <dbReference type="ARBA" id="ARBA00022679"/>
    </source>
</evidence>
<comment type="similarity">
    <text evidence="3">Belongs to the NMT1/THI5 family.</text>
</comment>
<evidence type="ECO:0000256" key="9">
    <source>
        <dbReference type="ARBA" id="ARBA00023004"/>
    </source>
</evidence>
<keyword evidence="6" id="KW-0479">Metal-binding</keyword>
<dbReference type="SUPFAM" id="SSF53850">
    <property type="entry name" value="Periplasmic binding protein-like II"/>
    <property type="match status" value="1"/>
</dbReference>
<keyword evidence="9" id="KW-0408">Iron</keyword>
<accession>A0AAE3T8N7</accession>
<evidence type="ECO:0000256" key="11">
    <source>
        <dbReference type="ARBA" id="ARBA00048179"/>
    </source>
</evidence>
<comment type="subunit">
    <text evidence="4">Homodimer.</text>
</comment>
<organism evidence="13 14">
    <name type="scientific">Psychromarinibacter sediminicola</name>
    <dbReference type="NCBI Taxonomy" id="3033385"/>
    <lineage>
        <taxon>Bacteria</taxon>
        <taxon>Pseudomonadati</taxon>
        <taxon>Pseudomonadota</taxon>
        <taxon>Alphaproteobacteria</taxon>
        <taxon>Rhodobacterales</taxon>
        <taxon>Paracoccaceae</taxon>
        <taxon>Psychromarinibacter</taxon>
    </lineage>
</organism>
<sequence>MDRFLVSATGHSLNYLPHYIASEQGYFADEGLDVTEVVPRPWDLVLDHIGEGSAEAALGGIWVPSMFHGRGRRLVPFAQVSNRAPLALIGREAAPRFDARALVGKTVLMKGSNGASVGIYLKMMLREAGIDPKSVNYIQDLDAGILQACYAGGMGDYLLIDLPGALAYRAAGHGELAAVFARDGGDIPWSVYYTEAFEAGDTRPERFARALGRGMAWVNGHEAASYRGVLMRLFPKIDTDIAVQVVETYRASAMWTTPRIGEASYARWQQGIADAHLTDAPIPYATLIDGAPTRAFVATADA</sequence>
<dbReference type="Gene3D" id="3.40.190.10">
    <property type="entry name" value="Periplasmic binding protein-like II"/>
    <property type="match status" value="2"/>
</dbReference>
<keyword evidence="14" id="KW-1185">Reference proteome</keyword>
<evidence type="ECO:0000256" key="4">
    <source>
        <dbReference type="ARBA" id="ARBA00011738"/>
    </source>
</evidence>
<evidence type="ECO:0000256" key="6">
    <source>
        <dbReference type="ARBA" id="ARBA00022723"/>
    </source>
</evidence>
<dbReference type="GO" id="GO:0016740">
    <property type="term" value="F:transferase activity"/>
    <property type="evidence" value="ECO:0007669"/>
    <property type="project" value="UniProtKB-KW"/>
</dbReference>
<feature type="domain" description="SsuA/THI5-like" evidence="12">
    <location>
        <begin position="14"/>
        <end position="217"/>
    </location>
</feature>
<gene>
    <name evidence="13" type="ORF">P1J78_03015</name>
</gene>
<dbReference type="GO" id="GO:0046872">
    <property type="term" value="F:metal ion binding"/>
    <property type="evidence" value="ECO:0007669"/>
    <property type="project" value="UniProtKB-KW"/>
</dbReference>
<dbReference type="RefSeq" id="WP_275565844.1">
    <property type="nucleotide sequence ID" value="NZ_JARGYC010000005.1"/>
</dbReference>
<comment type="caution">
    <text evidence="13">The sequence shown here is derived from an EMBL/GenBank/DDBJ whole genome shotgun (WGS) entry which is preliminary data.</text>
</comment>
<dbReference type="InterPro" id="IPR027939">
    <property type="entry name" value="NMT1/THI5"/>
</dbReference>
<dbReference type="PANTHER" id="PTHR31528:SF1">
    <property type="entry name" value="4-AMINO-5-HYDROXYMETHYL-2-METHYLPYRIMIDINE PHOSPHATE SYNTHASE THI11-RELATED"/>
    <property type="match status" value="1"/>
</dbReference>
<keyword evidence="5" id="KW-0808">Transferase</keyword>
<dbReference type="Pfam" id="PF09084">
    <property type="entry name" value="NMT1"/>
    <property type="match status" value="1"/>
</dbReference>
<dbReference type="InterPro" id="IPR015168">
    <property type="entry name" value="SsuA/THI5"/>
</dbReference>
<proteinExistence type="inferred from homology"/>
<evidence type="ECO:0000256" key="2">
    <source>
        <dbReference type="ARBA" id="ARBA00004948"/>
    </source>
</evidence>
<evidence type="ECO:0000259" key="12">
    <source>
        <dbReference type="Pfam" id="PF09084"/>
    </source>
</evidence>
<dbReference type="AlphaFoldDB" id="A0AAE3T8N7"/>
<comment type="catalytic activity">
    <reaction evidence="11">
        <text>N(6)-(pyridoxal phosphate)-L-lysyl-[4-amino-5-hydroxymethyl-2-methylpyrimidine phosphate synthase] + L-histidyl-[4-amino-5-hydroxymethyl-2-methylpyrimidine phosphate synthase] + 2 Fe(3+) + 4 H2O = L-lysyl-[4-amino-5-hydroxymethyl-2-methylpyrimidine phosphate synthase] + (2S)-2-amino-5-hydroxy-4-oxopentanoyl-[4-amino-5-hydroxymethyl-2-methylpyrimidine phosphate synthase] + 4-amino-2-methyl-5-(phosphooxymethyl)pyrimidine + 3-oxopropanoate + 2 Fe(2+) + 2 H(+)</text>
        <dbReference type="Rhea" id="RHEA:65756"/>
        <dbReference type="Rhea" id="RHEA-COMP:16892"/>
        <dbReference type="Rhea" id="RHEA-COMP:16893"/>
        <dbReference type="Rhea" id="RHEA-COMP:16894"/>
        <dbReference type="Rhea" id="RHEA-COMP:16895"/>
        <dbReference type="ChEBI" id="CHEBI:15377"/>
        <dbReference type="ChEBI" id="CHEBI:15378"/>
        <dbReference type="ChEBI" id="CHEBI:29033"/>
        <dbReference type="ChEBI" id="CHEBI:29034"/>
        <dbReference type="ChEBI" id="CHEBI:29969"/>
        <dbReference type="ChEBI" id="CHEBI:29979"/>
        <dbReference type="ChEBI" id="CHEBI:33190"/>
        <dbReference type="ChEBI" id="CHEBI:58354"/>
        <dbReference type="ChEBI" id="CHEBI:143915"/>
        <dbReference type="ChEBI" id="CHEBI:157692"/>
    </reaction>
    <physiologicalReaction direction="left-to-right" evidence="11">
        <dbReference type="Rhea" id="RHEA:65757"/>
    </physiologicalReaction>
</comment>
<dbReference type="PANTHER" id="PTHR31528">
    <property type="entry name" value="4-AMINO-5-HYDROXYMETHYL-2-METHYLPYRIMIDINE PHOSPHATE SYNTHASE THI11-RELATED"/>
    <property type="match status" value="1"/>
</dbReference>
<dbReference type="Proteomes" id="UP001220964">
    <property type="component" value="Unassembled WGS sequence"/>
</dbReference>
<dbReference type="GO" id="GO:0009228">
    <property type="term" value="P:thiamine biosynthetic process"/>
    <property type="evidence" value="ECO:0007669"/>
    <property type="project" value="UniProtKB-KW"/>
</dbReference>
<keyword evidence="8" id="KW-0784">Thiamine biosynthesis</keyword>